<proteinExistence type="predicted"/>
<protein>
    <submittedName>
        <fullName evidence="1">Uncharacterized protein</fullName>
    </submittedName>
</protein>
<keyword evidence="2" id="KW-1185">Reference proteome</keyword>
<dbReference type="EMBL" id="CP002770">
    <property type="protein sequence ID" value="AEG16419.1"/>
    <property type="molecule type" value="Genomic_DNA"/>
</dbReference>
<evidence type="ECO:0000313" key="1">
    <source>
        <dbReference type="EMBL" id="AEG16419.1"/>
    </source>
</evidence>
<sequence>MIGINGQEEQIAWSGVPPLRPIFARHESRAVCTRRFPNEQNFSVERVLFTVLICKCRKRLGIDKIT</sequence>
<dbReference type="KEGG" id="dku:Desku_2914"/>
<dbReference type="AlphaFoldDB" id="A0AAU8PYN7"/>
<gene>
    <name evidence="1" type="ordered locus">Desku_2914</name>
</gene>
<dbReference type="Proteomes" id="UP000009229">
    <property type="component" value="Chromosome"/>
</dbReference>
<organism evidence="1 2">
    <name type="scientific">Desulfofundulus kuznetsovii (strain DSM 6115 / VKM B-1805 / 17)</name>
    <name type="common">Desulfotomaculum kuznetsovii</name>
    <dbReference type="NCBI Taxonomy" id="760568"/>
    <lineage>
        <taxon>Bacteria</taxon>
        <taxon>Bacillati</taxon>
        <taxon>Bacillota</taxon>
        <taxon>Clostridia</taxon>
        <taxon>Eubacteriales</taxon>
        <taxon>Peptococcaceae</taxon>
        <taxon>Desulfofundulus</taxon>
    </lineage>
</organism>
<name>A0AAU8PYN7_DESK7</name>
<reference evidence="2" key="1">
    <citation type="submission" date="2011-05" db="EMBL/GenBank/DDBJ databases">
        <title>Complete sequence of Desulfotomaculum kuznetsovii DSM 6115.</title>
        <authorList>
            <person name="Lucas S."/>
            <person name="Han J."/>
            <person name="Lapidus A."/>
            <person name="Cheng J.-F."/>
            <person name="Goodwin L."/>
            <person name="Pitluck S."/>
            <person name="Peters L."/>
            <person name="Mikhailova N."/>
            <person name="Lu M."/>
            <person name="Saunders E."/>
            <person name="Han C."/>
            <person name="Tapia R."/>
            <person name="Land M."/>
            <person name="Hauser L."/>
            <person name="Kyrpides N."/>
            <person name="Ivanova N."/>
            <person name="Pagani I."/>
            <person name="Nazina T."/>
            <person name="Ivanova A."/>
            <person name="Parshina S."/>
            <person name="Kuever J."/>
            <person name="Muyzer G."/>
            <person name="Plugge C."/>
            <person name="Stams A."/>
            <person name="Woyke T."/>
        </authorList>
    </citation>
    <scope>NUCLEOTIDE SEQUENCE [LARGE SCALE GENOMIC DNA]</scope>
    <source>
        <strain evidence="2">DSM 6115 / VKM B-1805 / 17</strain>
    </source>
</reference>
<evidence type="ECO:0000313" key="2">
    <source>
        <dbReference type="Proteomes" id="UP000009229"/>
    </source>
</evidence>
<accession>A0AAU8PYN7</accession>